<dbReference type="Pfam" id="PF14830">
    <property type="entry name" value="Haemocyan_bet_s"/>
    <property type="match status" value="2"/>
</dbReference>
<dbReference type="SUPFAM" id="SSF81277">
    <property type="entry name" value="C-terminal domain of mollusc hemocyanin"/>
    <property type="match status" value="2"/>
</dbReference>
<feature type="region of interest" description="Disordered" evidence="8">
    <location>
        <begin position="425"/>
        <end position="450"/>
    </location>
</feature>
<dbReference type="AlphaFoldDB" id="A0AAV2I325"/>
<protein>
    <recommendedName>
        <fullName evidence="10 11">Tyrosinase copper-binding domain-containing protein</fullName>
    </recommendedName>
</protein>
<keyword evidence="7" id="KW-0325">Glycoprotein</keyword>
<sequence length="867" mass="99036">MYLLWYFAPLTILLVQTGAQIQRKDVDSLSDLELLNLKRALRDVTEDTTSKGYAAIAAYHGYPAQCRENGQDVACCRHGSAVFPQWHKLFVVQMEQALREKGLTIGVPYWDWTKPITKLPELFAERTFTDAGEAKLNPWHQGKINLEPVVKQTSRDLDERLFEKDLSKDTRSKLFEQVLNALEYPNYCQFEVQFEIAHNAIHYLVGGKQLYSMSLLEFAAYDPIFFSYHSNVDRIYAVYEALYGPEGRAPGYECEQNCEVCDVKGFQENLEPFNRATNPFPITREHSTALSASNRTVFGYEYDSLSLGGLNVDNIKQVLKERRSKDRAFASFRLYGIKMSANIKVMVCSPSTVQRQGRTCEFAGEFFILGGSIEMSWAFTRPYFHEITDTVLKMGLRLTDNYHVYAEVYNIFGIRIPDDVLPAPSVAYRPGDDRPDAPTARKPDENTQGRGLATFRKDIDRLTDEEVDRLRKAMETVQQKPRPYSYQDIAEMHGDPAKCPNPKANERYSCCVHGMPNFPHWHRLYVIQLEDALRIEGQSIGVPYWDWTKPGTLIPEVARNKTYFDPKTSTARSNPFFDAEIQFLNMSMRSSRDVLEDLTQVPQLTGNTELMDAVLLALEQDNFCDFEIQFEVAHNLIHGLVGGNSSYSMSTLAYSAFDPIFFLHHSFVDKIWSVWTSLQQLRGKPYKAHCAQSYIYDPLKPFAFSPPYNPNERTSAASVPTNIYDHEVNLGYKYDTLDFAGMSLEELEIYLNKNLIGKPRVFVGILLLGIRKSAVANIYITKPGSEKKKAGRLMLLGGPAEMPWRFDRLYRLDITKTINELGLKWDDSYDVTMEMNEFDGTPVDISVFPKLEVIYKAPGRESSRANA</sequence>
<name>A0AAV2I325_LYMST</name>
<keyword evidence="3" id="KW-0561">Oxygen transport</keyword>
<evidence type="ECO:0000256" key="2">
    <source>
        <dbReference type="ARBA" id="ARBA00022448"/>
    </source>
</evidence>
<organism evidence="12 13">
    <name type="scientific">Lymnaea stagnalis</name>
    <name type="common">Great pond snail</name>
    <name type="synonym">Helix stagnalis</name>
    <dbReference type="NCBI Taxonomy" id="6523"/>
    <lineage>
        <taxon>Eukaryota</taxon>
        <taxon>Metazoa</taxon>
        <taxon>Spiralia</taxon>
        <taxon>Lophotrochozoa</taxon>
        <taxon>Mollusca</taxon>
        <taxon>Gastropoda</taxon>
        <taxon>Heterobranchia</taxon>
        <taxon>Euthyneura</taxon>
        <taxon>Panpulmonata</taxon>
        <taxon>Hygrophila</taxon>
        <taxon>Lymnaeoidea</taxon>
        <taxon>Lymnaeidae</taxon>
        <taxon>Lymnaea</taxon>
    </lineage>
</organism>
<evidence type="ECO:0000313" key="13">
    <source>
        <dbReference type="Proteomes" id="UP001497497"/>
    </source>
</evidence>
<evidence type="ECO:0000256" key="9">
    <source>
        <dbReference type="SAM" id="SignalP"/>
    </source>
</evidence>
<feature type="signal peptide" evidence="9">
    <location>
        <begin position="1"/>
        <end position="19"/>
    </location>
</feature>
<evidence type="ECO:0000259" key="11">
    <source>
        <dbReference type="PROSITE" id="PS00498"/>
    </source>
</evidence>
<dbReference type="InterPro" id="IPR050316">
    <property type="entry name" value="Tyrosinase/Hemocyanin"/>
</dbReference>
<dbReference type="InterPro" id="IPR002227">
    <property type="entry name" value="Tyrosinase_Cu-bd"/>
</dbReference>
<dbReference type="GO" id="GO:0046872">
    <property type="term" value="F:metal ion binding"/>
    <property type="evidence" value="ECO:0007669"/>
    <property type="project" value="UniProtKB-KW"/>
</dbReference>
<dbReference type="Pfam" id="PF00264">
    <property type="entry name" value="Tyrosinase"/>
    <property type="match status" value="2"/>
</dbReference>
<dbReference type="InterPro" id="IPR008922">
    <property type="entry name" value="Di-copper_centre_dom_sf"/>
</dbReference>
<dbReference type="PANTHER" id="PTHR11474">
    <property type="entry name" value="TYROSINASE FAMILY MEMBER"/>
    <property type="match status" value="1"/>
</dbReference>
<accession>A0AAV2I325</accession>
<feature type="chain" id="PRO_5043999306" description="Tyrosinase copper-binding domain-containing protein" evidence="9">
    <location>
        <begin position="20"/>
        <end position="867"/>
    </location>
</feature>
<feature type="domain" description="Tyrosinase copper-binding" evidence="11">
    <location>
        <begin position="222"/>
        <end position="233"/>
    </location>
</feature>
<dbReference type="Proteomes" id="UP001497497">
    <property type="component" value="Unassembled WGS sequence"/>
</dbReference>
<feature type="domain" description="Tyrosinase copper-binding" evidence="10">
    <location>
        <begin position="513"/>
        <end position="530"/>
    </location>
</feature>
<keyword evidence="2" id="KW-0813">Transport</keyword>
<keyword evidence="6" id="KW-1015">Disulfide bond</keyword>
<evidence type="ECO:0000256" key="6">
    <source>
        <dbReference type="ARBA" id="ARBA00023157"/>
    </source>
</evidence>
<keyword evidence="5" id="KW-0186">Copper</keyword>
<dbReference type="PROSITE" id="PS00498">
    <property type="entry name" value="TYROSINASE_2"/>
    <property type="match status" value="2"/>
</dbReference>
<dbReference type="Gene3D" id="1.10.1280.10">
    <property type="entry name" value="Di-copper center containing domain from catechol oxidase"/>
    <property type="match status" value="2"/>
</dbReference>
<feature type="domain" description="Tyrosinase copper-binding" evidence="11">
    <location>
        <begin position="658"/>
        <end position="669"/>
    </location>
</feature>
<dbReference type="EMBL" id="CAXITT010000408">
    <property type="protein sequence ID" value="CAL1540978.1"/>
    <property type="molecule type" value="Genomic_DNA"/>
</dbReference>
<dbReference type="PROSITE" id="PS00497">
    <property type="entry name" value="TYROSINASE_1"/>
    <property type="match status" value="1"/>
</dbReference>
<dbReference type="InterPro" id="IPR028999">
    <property type="entry name" value="Beta-sandwich_Haemocyanin"/>
</dbReference>
<evidence type="ECO:0000256" key="3">
    <source>
        <dbReference type="ARBA" id="ARBA00022621"/>
    </source>
</evidence>
<proteinExistence type="predicted"/>
<gene>
    <name evidence="12" type="ORF">GSLYS_00014627001</name>
</gene>
<evidence type="ECO:0000256" key="5">
    <source>
        <dbReference type="ARBA" id="ARBA00023008"/>
    </source>
</evidence>
<feature type="compositionally biased region" description="Basic and acidic residues" evidence="8">
    <location>
        <begin position="430"/>
        <end position="447"/>
    </location>
</feature>
<keyword evidence="4" id="KW-0479">Metal-binding</keyword>
<reference evidence="12 13" key="1">
    <citation type="submission" date="2024-04" db="EMBL/GenBank/DDBJ databases">
        <authorList>
            <consortium name="Genoscope - CEA"/>
            <person name="William W."/>
        </authorList>
    </citation>
    <scope>NUCLEOTIDE SEQUENCE [LARGE SCALE GENOMIC DNA]</scope>
</reference>
<evidence type="ECO:0000256" key="1">
    <source>
        <dbReference type="ARBA" id="ARBA00002958"/>
    </source>
</evidence>
<dbReference type="GO" id="GO:0016491">
    <property type="term" value="F:oxidoreductase activity"/>
    <property type="evidence" value="ECO:0007669"/>
    <property type="project" value="InterPro"/>
</dbReference>
<evidence type="ECO:0000256" key="8">
    <source>
        <dbReference type="SAM" id="MobiDB-lite"/>
    </source>
</evidence>
<dbReference type="PRINTS" id="PR00092">
    <property type="entry name" value="TYROSINASE"/>
</dbReference>
<keyword evidence="13" id="KW-1185">Reference proteome</keyword>
<evidence type="ECO:0000256" key="7">
    <source>
        <dbReference type="ARBA" id="ARBA00023180"/>
    </source>
</evidence>
<evidence type="ECO:0000256" key="4">
    <source>
        <dbReference type="ARBA" id="ARBA00022723"/>
    </source>
</evidence>
<comment type="caution">
    <text evidence="12">The sequence shown here is derived from an EMBL/GenBank/DDBJ whole genome shotgun (WGS) entry which is preliminary data.</text>
</comment>
<evidence type="ECO:0000259" key="10">
    <source>
        <dbReference type="PROSITE" id="PS00497"/>
    </source>
</evidence>
<dbReference type="Gene3D" id="2.60.310.10">
    <property type="entry name" value="Haemocyanin C-terminal domain"/>
    <property type="match status" value="2"/>
</dbReference>
<comment type="function">
    <text evidence="1">Hemocyanins are copper-containing oxygen carriers occurring freely dissolved in the hemolymph of many mollusks and arthropods.</text>
</comment>
<keyword evidence="9" id="KW-0732">Signal</keyword>
<dbReference type="GO" id="GO:0005344">
    <property type="term" value="F:oxygen carrier activity"/>
    <property type="evidence" value="ECO:0007669"/>
    <property type="project" value="UniProtKB-KW"/>
</dbReference>
<dbReference type="SUPFAM" id="SSF48056">
    <property type="entry name" value="Di-copper centre-containing domain"/>
    <property type="match status" value="2"/>
</dbReference>
<evidence type="ECO:0000313" key="12">
    <source>
        <dbReference type="EMBL" id="CAL1540978.1"/>
    </source>
</evidence>
<dbReference type="InterPro" id="IPR036848">
    <property type="entry name" value="Haemocyanin_C_sf"/>
</dbReference>